<gene>
    <name evidence="2" type="ORF">SLS62_005104</name>
</gene>
<feature type="region of interest" description="Disordered" evidence="1">
    <location>
        <begin position="339"/>
        <end position="370"/>
    </location>
</feature>
<comment type="caution">
    <text evidence="2">The sequence shown here is derived from an EMBL/GenBank/DDBJ whole genome shotgun (WGS) entry which is preliminary data.</text>
</comment>
<feature type="region of interest" description="Disordered" evidence="1">
    <location>
        <begin position="70"/>
        <end position="132"/>
    </location>
</feature>
<evidence type="ECO:0000313" key="3">
    <source>
        <dbReference type="Proteomes" id="UP001320420"/>
    </source>
</evidence>
<sequence>MIPPIDEEILKNNPDFERVYKKVTGALLNPDASTKDDAVAKKREAVQQELREHRLKATRRYILRHAIKTAALHSSSPEPTSTTAAAGPTTTSASGRPQLPHRRTRSSSAFSTTTTTTSSQQQQQPPPPPLPQELIDILLLLPPLLDSARDLPPSSLALLLTTPPLSHLPTHFPHLLAHLSTTLTATATALARIAHPQTNTSYLHRTIPSLPSTTRALVTQLATTRQVTLRGARLRAATALSHATLDGGAREVLAQLLRRLETKHGPAARSTALRAERAALDAQAWNLAAQALRWDATATWYSPEARAALANYRRHLGGARMRMADAVRVREAELAEFGVRVGEGDDGDGNGDGGDGDADGDADADMSHKEKTLREIARVYREMEGRMAEVQADLERLGMS</sequence>
<keyword evidence="3" id="KW-1185">Reference proteome</keyword>
<feature type="compositionally biased region" description="Acidic residues" evidence="1">
    <location>
        <begin position="344"/>
        <end position="364"/>
    </location>
</feature>
<evidence type="ECO:0000313" key="2">
    <source>
        <dbReference type="EMBL" id="KAK7752945.1"/>
    </source>
</evidence>
<organism evidence="2 3">
    <name type="scientific">Diatrype stigma</name>
    <dbReference type="NCBI Taxonomy" id="117547"/>
    <lineage>
        <taxon>Eukaryota</taxon>
        <taxon>Fungi</taxon>
        <taxon>Dikarya</taxon>
        <taxon>Ascomycota</taxon>
        <taxon>Pezizomycotina</taxon>
        <taxon>Sordariomycetes</taxon>
        <taxon>Xylariomycetidae</taxon>
        <taxon>Xylariales</taxon>
        <taxon>Diatrypaceae</taxon>
        <taxon>Diatrype</taxon>
    </lineage>
</organism>
<feature type="compositionally biased region" description="Low complexity" evidence="1">
    <location>
        <begin position="111"/>
        <end position="123"/>
    </location>
</feature>
<dbReference type="Proteomes" id="UP001320420">
    <property type="component" value="Unassembled WGS sequence"/>
</dbReference>
<name>A0AAN9YT52_9PEZI</name>
<protein>
    <submittedName>
        <fullName evidence="2">Uncharacterized protein</fullName>
    </submittedName>
</protein>
<feature type="compositionally biased region" description="Low complexity" evidence="1">
    <location>
        <begin position="74"/>
        <end position="94"/>
    </location>
</feature>
<reference evidence="2 3" key="1">
    <citation type="submission" date="2024-02" db="EMBL/GenBank/DDBJ databases">
        <title>De novo assembly and annotation of 12 fungi associated with fruit tree decline syndrome in Ontario, Canada.</title>
        <authorList>
            <person name="Sulman M."/>
            <person name="Ellouze W."/>
            <person name="Ilyukhin E."/>
        </authorList>
    </citation>
    <scope>NUCLEOTIDE SEQUENCE [LARGE SCALE GENOMIC DNA]</scope>
    <source>
        <strain evidence="2 3">M11/M66-122</strain>
    </source>
</reference>
<evidence type="ECO:0000256" key="1">
    <source>
        <dbReference type="SAM" id="MobiDB-lite"/>
    </source>
</evidence>
<accession>A0AAN9YT52</accession>
<dbReference type="AlphaFoldDB" id="A0AAN9YT52"/>
<proteinExistence type="predicted"/>
<dbReference type="EMBL" id="JAKJXP020000033">
    <property type="protein sequence ID" value="KAK7752945.1"/>
    <property type="molecule type" value="Genomic_DNA"/>
</dbReference>